<keyword evidence="2" id="KW-0812">Transmembrane</keyword>
<dbReference type="eggNOG" id="arCOG03442">
    <property type="taxonomic scope" value="Archaea"/>
</dbReference>
<dbReference type="CDD" id="cd14686">
    <property type="entry name" value="bZIP"/>
    <property type="match status" value="1"/>
</dbReference>
<evidence type="ECO:0000256" key="2">
    <source>
        <dbReference type="SAM" id="Phobius"/>
    </source>
</evidence>
<dbReference type="InterPro" id="IPR058288">
    <property type="entry name" value="DUF7982"/>
</dbReference>
<organism evidence="4 5">
    <name type="scientific">Natrinema salifodinae</name>
    <dbReference type="NCBI Taxonomy" id="1202768"/>
    <lineage>
        <taxon>Archaea</taxon>
        <taxon>Methanobacteriati</taxon>
        <taxon>Methanobacteriota</taxon>
        <taxon>Stenosarchaea group</taxon>
        <taxon>Halobacteria</taxon>
        <taxon>Halobacteriales</taxon>
        <taxon>Natrialbaceae</taxon>
        <taxon>Natrinema</taxon>
    </lineage>
</organism>
<protein>
    <recommendedName>
        <fullName evidence="3">DUF7982 domain-containing protein</fullName>
    </recommendedName>
</protein>
<keyword evidence="2" id="KW-1133">Transmembrane helix</keyword>
<feature type="transmembrane region" description="Helical" evidence="2">
    <location>
        <begin position="66"/>
        <end position="84"/>
    </location>
</feature>
<dbReference type="Pfam" id="PF25939">
    <property type="entry name" value="DUF7982"/>
    <property type="match status" value="1"/>
</dbReference>
<feature type="coiled-coil region" evidence="1">
    <location>
        <begin position="20"/>
        <end position="54"/>
    </location>
</feature>
<dbReference type="OrthoDB" id="214277at2157"/>
<evidence type="ECO:0000313" key="5">
    <source>
        <dbReference type="Proteomes" id="UP000183275"/>
    </source>
</evidence>
<sequence>MSANNFGGDDLSSDDGVAVRVDGDANRSELEARIEQLAEENRRLREENERLRAGERFPYRPQYRRLGFGLVLLGAIFAVGAVLVPAARDVLFATAATGLFGGLLTYTLSPGTFLAATICDRIYAATAANGGAFTDELDLGGDRVYVPDGDGGASLFVPRGSDGEIPASLDGPAVTDDNRGVILESTGMGLFREFERTTSGHSDAPSALAARLADTLVEQFELARSVEASVGESEGMYRVAVTVSHSVLGDVDRFDHPIASFFAVGLAARLDRPIVLEATEKQGQAEWRLRYRSCPSDGNA</sequence>
<dbReference type="EMBL" id="FOIS01000001">
    <property type="protein sequence ID" value="SEV81071.1"/>
    <property type="molecule type" value="Genomic_DNA"/>
</dbReference>
<name>A0A1I0LYQ1_9EURY</name>
<keyword evidence="2" id="KW-0472">Membrane</keyword>
<evidence type="ECO:0000256" key="1">
    <source>
        <dbReference type="SAM" id="Coils"/>
    </source>
</evidence>
<feature type="domain" description="DUF7982" evidence="3">
    <location>
        <begin position="27"/>
        <end position="292"/>
    </location>
</feature>
<reference evidence="5" key="1">
    <citation type="submission" date="2016-10" db="EMBL/GenBank/DDBJ databases">
        <authorList>
            <person name="Varghese N."/>
        </authorList>
    </citation>
    <scope>NUCLEOTIDE SEQUENCE [LARGE SCALE GENOMIC DNA]</scope>
    <source>
        <strain evidence="5">CGMCC 1.12284</strain>
    </source>
</reference>
<dbReference type="AlphaFoldDB" id="A0A1I0LYQ1"/>
<keyword evidence="1" id="KW-0175">Coiled coil</keyword>
<proteinExistence type="predicted"/>
<evidence type="ECO:0000259" key="3">
    <source>
        <dbReference type="Pfam" id="PF25939"/>
    </source>
</evidence>
<feature type="transmembrane region" description="Helical" evidence="2">
    <location>
        <begin position="90"/>
        <end position="108"/>
    </location>
</feature>
<dbReference type="Proteomes" id="UP000183275">
    <property type="component" value="Unassembled WGS sequence"/>
</dbReference>
<dbReference type="RefSeq" id="WP_049991018.1">
    <property type="nucleotide sequence ID" value="NZ_FOIS01000001.1"/>
</dbReference>
<gene>
    <name evidence="4" type="ORF">SAMN05216285_0184</name>
</gene>
<evidence type="ECO:0000313" key="4">
    <source>
        <dbReference type="EMBL" id="SEV81071.1"/>
    </source>
</evidence>
<keyword evidence="5" id="KW-1185">Reference proteome</keyword>
<accession>A0A1I0LYQ1</accession>